<name>A0A087STE4_AUXPR</name>
<evidence type="ECO:0000313" key="9">
    <source>
        <dbReference type="EMBL" id="RMZ54826.1"/>
    </source>
</evidence>
<dbReference type="PROSITE" id="PS01199">
    <property type="entry name" value="RIBOSOMAL_L1"/>
    <property type="match status" value="1"/>
</dbReference>
<keyword evidence="5 6" id="KW-0687">Ribonucleoprotein</keyword>
<organism evidence="8 10">
    <name type="scientific">Auxenochlorella protothecoides</name>
    <name type="common">Green microalga</name>
    <name type="synonym">Chlorella protothecoides</name>
    <dbReference type="NCBI Taxonomy" id="3075"/>
    <lineage>
        <taxon>Eukaryota</taxon>
        <taxon>Viridiplantae</taxon>
        <taxon>Chlorophyta</taxon>
        <taxon>core chlorophytes</taxon>
        <taxon>Trebouxiophyceae</taxon>
        <taxon>Chlorellales</taxon>
        <taxon>Chlorellaceae</taxon>
        <taxon>Auxenochlorella</taxon>
    </lineage>
</organism>
<reference evidence="8 10" key="1">
    <citation type="journal article" date="2014" name="BMC Genomics">
        <title>Oil accumulation mechanisms of the oleaginous microalga Chlorella protothecoides revealed through its genome, transcriptomes, and proteomes.</title>
        <authorList>
            <person name="Gao C."/>
            <person name="Wang Y."/>
            <person name="Shen Y."/>
            <person name="Yan D."/>
            <person name="He X."/>
            <person name="Dai J."/>
            <person name="Wu Q."/>
        </authorList>
    </citation>
    <scope>NUCLEOTIDE SEQUENCE [LARGE SCALE GENOMIC DNA]</scope>
    <source>
        <strain evidence="8 10">0710</strain>
    </source>
</reference>
<dbReference type="STRING" id="3075.A0A087STE4"/>
<gene>
    <name evidence="9" type="ORF">APUTEX25_000343</name>
    <name evidence="8" type="ORF">F751_6517</name>
</gene>
<dbReference type="CDD" id="cd00403">
    <property type="entry name" value="Ribosomal_L1"/>
    <property type="match status" value="1"/>
</dbReference>
<dbReference type="eggNOG" id="KOG1569">
    <property type="taxonomic scope" value="Eukaryota"/>
</dbReference>
<dbReference type="InterPro" id="IPR023673">
    <property type="entry name" value="Ribosomal_uL1_CS"/>
</dbReference>
<dbReference type="KEGG" id="apro:F751_6517"/>
<dbReference type="OrthoDB" id="1747252at2759"/>
<dbReference type="GO" id="GO:0003735">
    <property type="term" value="F:structural constituent of ribosome"/>
    <property type="evidence" value="ECO:0007669"/>
    <property type="project" value="InterPro"/>
</dbReference>
<proteinExistence type="inferred from homology"/>
<accession>A0A087STE4</accession>
<keyword evidence="2" id="KW-0699">rRNA-binding</keyword>
<evidence type="ECO:0000256" key="6">
    <source>
        <dbReference type="RuleBase" id="RU000659"/>
    </source>
</evidence>
<evidence type="ECO:0000256" key="4">
    <source>
        <dbReference type="ARBA" id="ARBA00022980"/>
    </source>
</evidence>
<keyword evidence="3" id="KW-0694">RNA-binding</keyword>
<evidence type="ECO:0000256" key="7">
    <source>
        <dbReference type="SAM" id="MobiDB-lite"/>
    </source>
</evidence>
<dbReference type="NCBIfam" id="TIGR01169">
    <property type="entry name" value="rplA_bact"/>
    <property type="match status" value="1"/>
</dbReference>
<dbReference type="PANTHER" id="PTHR36427:SF4">
    <property type="entry name" value="RIBOSOMAL PROTEIN L1P_L10E FAMILY"/>
    <property type="match status" value="1"/>
</dbReference>
<dbReference type="Gene3D" id="3.30.190.20">
    <property type="match status" value="1"/>
</dbReference>
<dbReference type="InterPro" id="IPR005878">
    <property type="entry name" value="Ribosom_uL1_bac-type"/>
</dbReference>
<dbReference type="PANTHER" id="PTHR36427">
    <property type="entry name" value="54S RIBOSOMAL PROTEIN L1, MITOCHONDRIAL"/>
    <property type="match status" value="1"/>
</dbReference>
<dbReference type="AlphaFoldDB" id="A0A087STE4"/>
<evidence type="ECO:0000313" key="10">
    <source>
        <dbReference type="Proteomes" id="UP000028924"/>
    </source>
</evidence>
<evidence type="ECO:0000256" key="5">
    <source>
        <dbReference type="ARBA" id="ARBA00023274"/>
    </source>
</evidence>
<dbReference type="GO" id="GO:0015934">
    <property type="term" value="C:large ribosomal subunit"/>
    <property type="evidence" value="ECO:0007669"/>
    <property type="project" value="InterPro"/>
</dbReference>
<protein>
    <recommendedName>
        <fullName evidence="6">Ribosomal protein</fullName>
    </recommendedName>
</protein>
<evidence type="ECO:0000256" key="3">
    <source>
        <dbReference type="ARBA" id="ARBA00022884"/>
    </source>
</evidence>
<comment type="similarity">
    <text evidence="1 6">Belongs to the universal ribosomal protein uL1 family.</text>
</comment>
<dbReference type="GeneID" id="23617908"/>
<dbReference type="EMBL" id="QOKY01000172">
    <property type="protein sequence ID" value="RMZ54826.1"/>
    <property type="molecule type" value="Genomic_DNA"/>
</dbReference>
<reference evidence="9" key="3">
    <citation type="submission" date="2018-10" db="EMBL/GenBank/DDBJ databases">
        <authorList>
            <person name="Hovde B."/>
            <person name="Zhang X."/>
        </authorList>
    </citation>
    <scope>NUCLEOTIDE SEQUENCE [LARGE SCALE GENOMIC DNA]</scope>
    <source>
        <strain evidence="9">UTEX 25</strain>
    </source>
</reference>
<evidence type="ECO:0000313" key="8">
    <source>
        <dbReference type="EMBL" id="KFM28998.1"/>
    </source>
</evidence>
<dbReference type="GO" id="GO:0019843">
    <property type="term" value="F:rRNA binding"/>
    <property type="evidence" value="ECO:0007669"/>
    <property type="project" value="UniProtKB-KW"/>
</dbReference>
<reference evidence="11" key="2">
    <citation type="journal article" date="2018" name="Algal Res.">
        <title>Characterization of plant carbon substrate utilization by Auxenochlorella protothecoides.</title>
        <authorList>
            <person name="Vogler B.W."/>
            <person name="Starkenburg S.R."/>
            <person name="Sudasinghe N."/>
            <person name="Schambach J.Y."/>
            <person name="Rollin J.A."/>
            <person name="Pattathil S."/>
            <person name="Barry A.N."/>
        </authorList>
    </citation>
    <scope>NUCLEOTIDE SEQUENCE [LARGE SCALE GENOMIC DNA]</scope>
    <source>
        <strain evidence="11">UTEX 25</strain>
    </source>
</reference>
<dbReference type="Proteomes" id="UP000028924">
    <property type="component" value="Unassembled WGS sequence"/>
</dbReference>
<reference evidence="9" key="4">
    <citation type="submission" date="2018-11" db="EMBL/GenBank/DDBJ databases">
        <title>Characterization of plant carbon substrate utilization by Auxenochlorella protothecoides.</title>
        <authorList>
            <person name="Vogler B.W."/>
            <person name="Starkenburg S.R."/>
            <person name="Sudasinghe N."/>
            <person name="Schambach J.Y."/>
            <person name="Rollin J.A."/>
            <person name="Pattathil S."/>
            <person name="Barry A.N."/>
        </authorList>
    </citation>
    <scope>NUCLEOTIDE SEQUENCE [LARGE SCALE GENOMIC DNA]</scope>
    <source>
        <strain evidence="9">UTEX 25</strain>
    </source>
</reference>
<evidence type="ECO:0000256" key="1">
    <source>
        <dbReference type="ARBA" id="ARBA00010531"/>
    </source>
</evidence>
<dbReference type="HAMAP" id="MF_01318_B">
    <property type="entry name" value="Ribosomal_uL1_B"/>
    <property type="match status" value="1"/>
</dbReference>
<dbReference type="GO" id="GO:0006412">
    <property type="term" value="P:translation"/>
    <property type="evidence" value="ECO:0007669"/>
    <property type="project" value="InterPro"/>
</dbReference>
<dbReference type="InterPro" id="IPR023674">
    <property type="entry name" value="Ribosomal_uL1-like"/>
</dbReference>
<sequence length="289" mass="29316">MYSSIESNIRVSEINPNQDAADPLASTSGAGPSAEATPPPQGYRTLDGLPFPTTIQSKKKDRMAPIPLATALARVKASKRAKFDETVELALTLGIDPRRGDQMVRGVTQLPHGTGRSVRVAVFASGEDAIAAREAGAEVVGAEDLIASIAGGGGLDFDKAVATPSMMPKVGRVARILGPRGLMPNPKLGTVTANVGEAVAALKRGKVEFRADKGGVVHAGLGKVSFTDAALAGNVASFMAAILAARPRGLKGGAGAYVRAAMLSSTMGPGIPVSLASLTQAAAAAQVNA</sequence>
<evidence type="ECO:0000256" key="2">
    <source>
        <dbReference type="ARBA" id="ARBA00022730"/>
    </source>
</evidence>
<feature type="region of interest" description="Disordered" evidence="7">
    <location>
        <begin position="1"/>
        <end position="60"/>
    </location>
</feature>
<dbReference type="EMBL" id="KL662185">
    <property type="protein sequence ID" value="KFM28998.1"/>
    <property type="molecule type" value="Genomic_DNA"/>
</dbReference>
<dbReference type="SUPFAM" id="SSF56808">
    <property type="entry name" value="Ribosomal protein L1"/>
    <property type="match status" value="1"/>
</dbReference>
<dbReference type="FunFam" id="3.40.50.790:FF:000001">
    <property type="entry name" value="50S ribosomal protein L1"/>
    <property type="match status" value="1"/>
</dbReference>
<dbReference type="RefSeq" id="XP_011402047.1">
    <property type="nucleotide sequence ID" value="XM_011403745.1"/>
</dbReference>
<feature type="compositionally biased region" description="Polar residues" evidence="7">
    <location>
        <begin position="1"/>
        <end position="18"/>
    </location>
</feature>
<keyword evidence="10" id="KW-1185">Reference proteome</keyword>
<evidence type="ECO:0000313" key="11">
    <source>
        <dbReference type="Proteomes" id="UP000279271"/>
    </source>
</evidence>
<dbReference type="Pfam" id="PF00687">
    <property type="entry name" value="Ribosomal_L1"/>
    <property type="match status" value="1"/>
</dbReference>
<keyword evidence="4 6" id="KW-0689">Ribosomal protein</keyword>
<dbReference type="InterPro" id="IPR016095">
    <property type="entry name" value="Ribosomal_uL1_3-a/b-sand"/>
</dbReference>
<dbReference type="Proteomes" id="UP000279271">
    <property type="component" value="Unassembled WGS sequence"/>
</dbReference>
<dbReference type="Gene3D" id="3.40.50.790">
    <property type="match status" value="1"/>
</dbReference>
<dbReference type="InterPro" id="IPR028364">
    <property type="entry name" value="Ribosomal_uL1/biogenesis"/>
</dbReference>